<dbReference type="PANTHER" id="PTHR30266:SF2">
    <property type="entry name" value="LARGE-CONDUCTANCE MECHANOSENSITIVE CHANNEL"/>
    <property type="match status" value="1"/>
</dbReference>
<dbReference type="GO" id="GO:0016020">
    <property type="term" value="C:membrane"/>
    <property type="evidence" value="ECO:0007669"/>
    <property type="project" value="UniProtKB-SubCell"/>
</dbReference>
<evidence type="ECO:0000313" key="6">
    <source>
        <dbReference type="EMBL" id="QJG66835.1"/>
    </source>
</evidence>
<keyword evidence="4 5" id="KW-0472">Membrane</keyword>
<evidence type="ECO:0000256" key="5">
    <source>
        <dbReference type="SAM" id="Phobius"/>
    </source>
</evidence>
<dbReference type="KEGG" id="mphe:HGG69_00615"/>
<feature type="transmembrane region" description="Helical" evidence="5">
    <location>
        <begin position="12"/>
        <end position="35"/>
    </location>
</feature>
<keyword evidence="2 5" id="KW-0812">Transmembrane</keyword>
<evidence type="ECO:0000256" key="3">
    <source>
        <dbReference type="ARBA" id="ARBA00022989"/>
    </source>
</evidence>
<dbReference type="PANTHER" id="PTHR30266">
    <property type="entry name" value="MECHANOSENSITIVE CHANNEL MSCL"/>
    <property type="match status" value="1"/>
</dbReference>
<evidence type="ECO:0000256" key="4">
    <source>
        <dbReference type="ARBA" id="ARBA00023136"/>
    </source>
</evidence>
<dbReference type="GO" id="GO:0008381">
    <property type="term" value="F:mechanosensitive monoatomic ion channel activity"/>
    <property type="evidence" value="ECO:0007669"/>
    <property type="project" value="TreeGrafter"/>
</dbReference>
<dbReference type="Proteomes" id="UP000501060">
    <property type="component" value="Chromosome"/>
</dbReference>
<dbReference type="AlphaFoldDB" id="A0A858U6E6"/>
<gene>
    <name evidence="6" type="ORF">HGG69_00615</name>
</gene>
<accession>A0A858U6E6</accession>
<dbReference type="InterPro" id="IPR036019">
    <property type="entry name" value="MscL_channel"/>
</dbReference>
<keyword evidence="3 5" id="KW-1133">Transmembrane helix</keyword>
<dbReference type="Pfam" id="PF01741">
    <property type="entry name" value="MscL"/>
    <property type="match status" value="1"/>
</dbReference>
<sequence length="132" mass="14634">MFKKSWNDAKAVVIRGNMLMLAIGLILGAAFGAVVKSLANDIIMGAILNIIGSDVTKGLEGMAQENILYGKFLGALLYFLIVSVFIFFALLFVFLLKNFKDRKKVVPVVEPKPTTEELILEELKKLNKKSKK</sequence>
<dbReference type="SUPFAM" id="SSF81330">
    <property type="entry name" value="Gated mechanosensitive channel"/>
    <property type="match status" value="1"/>
</dbReference>
<feature type="transmembrane region" description="Helical" evidence="5">
    <location>
        <begin position="75"/>
        <end position="96"/>
    </location>
</feature>
<dbReference type="Gene3D" id="1.10.1200.120">
    <property type="entry name" value="Large-conductance mechanosensitive channel, MscL, domain 1"/>
    <property type="match status" value="1"/>
</dbReference>
<evidence type="ECO:0000313" key="7">
    <source>
        <dbReference type="Proteomes" id="UP000501060"/>
    </source>
</evidence>
<dbReference type="RefSeq" id="WP_169604886.1">
    <property type="nucleotide sequence ID" value="NZ_CP051481.1"/>
</dbReference>
<dbReference type="EMBL" id="CP051481">
    <property type="protein sequence ID" value="QJG66835.1"/>
    <property type="molecule type" value="Genomic_DNA"/>
</dbReference>
<protein>
    <submittedName>
        <fullName evidence="6">MscL family protein</fullName>
    </submittedName>
</protein>
<keyword evidence="7" id="KW-1185">Reference proteome</keyword>
<organism evidence="6 7">
    <name type="scientific">Mycoplasma phocoenae</name>
    <dbReference type="NCBI Taxonomy" id="754517"/>
    <lineage>
        <taxon>Bacteria</taxon>
        <taxon>Bacillati</taxon>
        <taxon>Mycoplasmatota</taxon>
        <taxon>Mollicutes</taxon>
        <taxon>Mycoplasmataceae</taxon>
        <taxon>Mycoplasma</taxon>
    </lineage>
</organism>
<reference evidence="6 7" key="1">
    <citation type="submission" date="2020-04" db="EMBL/GenBank/DDBJ databases">
        <title>Novel Mycoplasma species detected in Phocoena phocoena (harbor porpoise) from the USA.</title>
        <authorList>
            <person name="Volokhov D.V."/>
        </authorList>
    </citation>
    <scope>NUCLEOTIDE SEQUENCE [LARGE SCALE GENOMIC DNA]</scope>
    <source>
        <strain evidence="6 7">Phocoena C-264-GEN</strain>
    </source>
</reference>
<comment type="subcellular location">
    <subcellularLocation>
        <location evidence="1">Membrane</location>
        <topology evidence="1">Multi-pass membrane protein</topology>
    </subcellularLocation>
</comment>
<evidence type="ECO:0000256" key="2">
    <source>
        <dbReference type="ARBA" id="ARBA00022692"/>
    </source>
</evidence>
<dbReference type="InterPro" id="IPR037673">
    <property type="entry name" value="MSC/AndL"/>
</dbReference>
<evidence type="ECO:0000256" key="1">
    <source>
        <dbReference type="ARBA" id="ARBA00004141"/>
    </source>
</evidence>
<proteinExistence type="predicted"/>
<name>A0A858U6E6_9MOLU</name>